<dbReference type="EMBL" id="JBAKUA010000010">
    <property type="protein sequence ID" value="MEH1546949.1"/>
    <property type="molecule type" value="Genomic_DNA"/>
</dbReference>
<dbReference type="InterPro" id="IPR000192">
    <property type="entry name" value="Aminotrans_V_dom"/>
</dbReference>
<evidence type="ECO:0000313" key="17">
    <source>
        <dbReference type="EMBL" id="MEH1546949.1"/>
    </source>
</evidence>
<keyword evidence="7 17" id="KW-0032">Aminotransferase</keyword>
<comment type="catalytic activity">
    <reaction evidence="15">
        <text>O-phospho-L-serine + 2-oxoglutarate = 3-phosphooxypyruvate + L-glutamate</text>
        <dbReference type="Rhea" id="RHEA:14329"/>
        <dbReference type="ChEBI" id="CHEBI:16810"/>
        <dbReference type="ChEBI" id="CHEBI:18110"/>
        <dbReference type="ChEBI" id="CHEBI:29985"/>
        <dbReference type="ChEBI" id="CHEBI:57524"/>
        <dbReference type="EC" id="2.6.1.52"/>
    </reaction>
</comment>
<gene>
    <name evidence="17" type="primary">serC</name>
    <name evidence="18" type="ORF">CHT91_03520</name>
    <name evidence="17" type="ORF">V7F78_07990</name>
</gene>
<keyword evidence="12" id="KW-0718">Serine biosynthesis</keyword>
<dbReference type="GO" id="GO:0004648">
    <property type="term" value="F:O-phospho-L-serine:2-oxoglutarate aminotransferase activity"/>
    <property type="evidence" value="ECO:0007669"/>
    <property type="project" value="UniProtKB-EC"/>
</dbReference>
<evidence type="ECO:0000256" key="1">
    <source>
        <dbReference type="ARBA" id="ARBA00001933"/>
    </source>
</evidence>
<evidence type="ECO:0000256" key="15">
    <source>
        <dbReference type="ARBA" id="ARBA00049007"/>
    </source>
</evidence>
<evidence type="ECO:0000256" key="13">
    <source>
        <dbReference type="ARBA" id="ARBA00031421"/>
    </source>
</evidence>
<evidence type="ECO:0000256" key="3">
    <source>
        <dbReference type="ARBA" id="ARBA00005099"/>
    </source>
</evidence>
<comment type="similarity">
    <text evidence="4">Belongs to the class-V pyridoxal-phosphate-dependent aminotransferase family. SerC subfamily.</text>
</comment>
<dbReference type="EC" id="2.6.1.52" evidence="5"/>
<keyword evidence="9 17" id="KW-0808">Transferase</keyword>
<evidence type="ECO:0000256" key="12">
    <source>
        <dbReference type="ARBA" id="ARBA00023299"/>
    </source>
</evidence>
<keyword evidence="11" id="KW-0664">Pyridoxine biosynthesis</keyword>
<evidence type="ECO:0000256" key="4">
    <source>
        <dbReference type="ARBA" id="ARBA00006904"/>
    </source>
</evidence>
<dbReference type="Proteomes" id="UP001309299">
    <property type="component" value="Unassembled WGS sequence"/>
</dbReference>
<keyword evidence="8" id="KW-0028">Amino-acid biosynthesis</keyword>
<dbReference type="UniPathway" id="UPA00135">
    <property type="reaction ID" value="UER00197"/>
</dbReference>
<dbReference type="EMBL" id="NOWI01000003">
    <property type="protein sequence ID" value="RFT46063.1"/>
    <property type="molecule type" value="Genomic_DNA"/>
</dbReference>
<comment type="pathway">
    <text evidence="3">Amino-acid biosynthesis; L-serine biosynthesis; L-serine from 3-phospho-D-glycerate: step 2/3.</text>
</comment>
<evidence type="ECO:0000256" key="11">
    <source>
        <dbReference type="ARBA" id="ARBA00023096"/>
    </source>
</evidence>
<comment type="function">
    <text evidence="2">Catalyzes the reversible conversion of 3-phosphohydroxypyruvate to phosphoserine and of 3-hydroxy-2-oxo-4-phosphonooxybutanoate to phosphohydroxythreonine.</text>
</comment>
<dbReference type="InterPro" id="IPR006272">
    <property type="entry name" value="Pser_aminoTfrase_mycobac"/>
</dbReference>
<evidence type="ECO:0000256" key="2">
    <source>
        <dbReference type="ARBA" id="ARBA00003483"/>
    </source>
</evidence>
<dbReference type="GO" id="GO:0004760">
    <property type="term" value="F:L-serine-pyruvate transaminase activity"/>
    <property type="evidence" value="ECO:0007669"/>
    <property type="project" value="TreeGrafter"/>
</dbReference>
<dbReference type="AlphaFoldDB" id="A0A3E2DM84"/>
<evidence type="ECO:0000256" key="8">
    <source>
        <dbReference type="ARBA" id="ARBA00022605"/>
    </source>
</evidence>
<dbReference type="GO" id="GO:0006564">
    <property type="term" value="P:L-serine biosynthetic process"/>
    <property type="evidence" value="ECO:0007669"/>
    <property type="project" value="UniProtKB-KW"/>
</dbReference>
<dbReference type="InterPro" id="IPR015424">
    <property type="entry name" value="PyrdxlP-dep_Trfase"/>
</dbReference>
<keyword evidence="6" id="KW-0963">Cytoplasm</keyword>
<evidence type="ECO:0000256" key="5">
    <source>
        <dbReference type="ARBA" id="ARBA00013030"/>
    </source>
</evidence>
<dbReference type="Gene3D" id="3.90.1150.10">
    <property type="entry name" value="Aspartate Aminotransferase, domain 1"/>
    <property type="match status" value="1"/>
</dbReference>
<dbReference type="GO" id="GO:0008453">
    <property type="term" value="F:alanine-glyoxylate transaminase activity"/>
    <property type="evidence" value="ECO:0007669"/>
    <property type="project" value="TreeGrafter"/>
</dbReference>
<evidence type="ECO:0000256" key="7">
    <source>
        <dbReference type="ARBA" id="ARBA00022576"/>
    </source>
</evidence>
<dbReference type="PIRSF" id="PIRSF000525">
    <property type="entry name" value="SerC"/>
    <property type="match status" value="1"/>
</dbReference>
<dbReference type="InterPro" id="IPR015422">
    <property type="entry name" value="PyrdxlP-dep_Trfase_small"/>
</dbReference>
<dbReference type="GO" id="GO:0019265">
    <property type="term" value="P:glycine biosynthetic process, by transamination of glyoxylate"/>
    <property type="evidence" value="ECO:0007669"/>
    <property type="project" value="TreeGrafter"/>
</dbReference>
<name>A0A3E2DM84_9ACTN</name>
<dbReference type="NCBIfam" id="TIGR01366">
    <property type="entry name" value="serC_3"/>
    <property type="match status" value="1"/>
</dbReference>
<dbReference type="PANTHER" id="PTHR21152">
    <property type="entry name" value="AMINOTRANSFERASE CLASS V"/>
    <property type="match status" value="1"/>
</dbReference>
<evidence type="ECO:0000313" key="19">
    <source>
        <dbReference type="Proteomes" id="UP000259211"/>
    </source>
</evidence>
<organism evidence="18 19">
    <name type="scientific">Cutibacterium avidum</name>
    <dbReference type="NCBI Taxonomy" id="33010"/>
    <lineage>
        <taxon>Bacteria</taxon>
        <taxon>Bacillati</taxon>
        <taxon>Actinomycetota</taxon>
        <taxon>Actinomycetes</taxon>
        <taxon>Propionibacteriales</taxon>
        <taxon>Propionibacteriaceae</taxon>
        <taxon>Cutibacterium</taxon>
    </lineage>
</organism>
<dbReference type="Pfam" id="PF00266">
    <property type="entry name" value="Aminotran_5"/>
    <property type="match status" value="1"/>
</dbReference>
<proteinExistence type="inferred from homology"/>
<dbReference type="InterPro" id="IPR022278">
    <property type="entry name" value="Pser_aminoTfrase"/>
</dbReference>
<evidence type="ECO:0000256" key="10">
    <source>
        <dbReference type="ARBA" id="ARBA00022898"/>
    </source>
</evidence>
<dbReference type="InterPro" id="IPR015421">
    <property type="entry name" value="PyrdxlP-dep_Trfase_major"/>
</dbReference>
<accession>A0A3E2DM84</accession>
<evidence type="ECO:0000313" key="18">
    <source>
        <dbReference type="EMBL" id="RFT46063.1"/>
    </source>
</evidence>
<evidence type="ECO:0000256" key="14">
    <source>
        <dbReference type="ARBA" id="ARBA00047630"/>
    </source>
</evidence>
<reference evidence="17" key="2">
    <citation type="submission" date="2024-02" db="EMBL/GenBank/DDBJ databases">
        <title>Bacterial skin colonization with Propionibacterium avidum as a risk factor for Periprosthetic Joint Infections - a single-center prospective study.</title>
        <authorList>
            <person name="Achermann Y."/>
        </authorList>
    </citation>
    <scope>NUCLEOTIDE SEQUENCE</scope>
    <source>
        <strain evidence="17">PAVI-2017310195</strain>
    </source>
</reference>
<dbReference type="Gene3D" id="3.40.640.10">
    <property type="entry name" value="Type I PLP-dependent aspartate aminotransferase-like (Major domain)"/>
    <property type="match status" value="1"/>
</dbReference>
<dbReference type="SUPFAM" id="SSF53383">
    <property type="entry name" value="PLP-dependent transferases"/>
    <property type="match status" value="1"/>
</dbReference>
<feature type="domain" description="Aminotransferase class V" evidence="16">
    <location>
        <begin position="157"/>
        <end position="338"/>
    </location>
</feature>
<comment type="cofactor">
    <cofactor evidence="1">
        <name>pyridoxal 5'-phosphate</name>
        <dbReference type="ChEBI" id="CHEBI:597326"/>
    </cofactor>
</comment>
<evidence type="ECO:0000256" key="9">
    <source>
        <dbReference type="ARBA" id="ARBA00022679"/>
    </source>
</evidence>
<protein>
    <recommendedName>
        <fullName evidence="5">phosphoserine transaminase</fullName>
        <ecNumber evidence="5">2.6.1.52</ecNumber>
    </recommendedName>
    <alternativeName>
        <fullName evidence="13">Phosphohydroxythreonine aminotransferase</fullName>
    </alternativeName>
</protein>
<sequence>MNTSFVSTKICEDRTMAEPRIPNDLLPSDPRFGCGPSRIRREVVASLSEPGSVMGTSHRQPPVRHVVAAIREELSTLYDLPAGYEVALGNGGATLFWDMATVSLVEKRAATGVYGEFTKKFSSVLQGAPFLADPAVFQAPPGELALPQALGEIDAYAWAHNETSTGVVAPIRRPDEIDENSLVLVDATSAAGGVTADVAQTDAYYFSPQKNLSSDGGLWLAILSPAAIERSERLTTSARWVPQMLDLSVAVKNCRADQTLNTPALATLVMLEAQCRWLLDNGGMTWAASRTASTSGILYRWAEDNPLTTPFVTDPALRSPVVVTIDIDESVDATQLCARARENGILDIEPYRKLGRNQIRVATFSSIEPGDIEALTACLDWLLEHHD</sequence>
<keyword evidence="10" id="KW-0663">Pyridoxal phosphate</keyword>
<evidence type="ECO:0000256" key="6">
    <source>
        <dbReference type="ARBA" id="ARBA00022490"/>
    </source>
</evidence>
<comment type="caution">
    <text evidence="18">The sequence shown here is derived from an EMBL/GenBank/DDBJ whole genome shotgun (WGS) entry which is preliminary data.</text>
</comment>
<comment type="catalytic activity">
    <reaction evidence="14">
        <text>4-(phosphooxy)-L-threonine + 2-oxoglutarate = (R)-3-hydroxy-2-oxo-4-phosphooxybutanoate + L-glutamate</text>
        <dbReference type="Rhea" id="RHEA:16573"/>
        <dbReference type="ChEBI" id="CHEBI:16810"/>
        <dbReference type="ChEBI" id="CHEBI:29985"/>
        <dbReference type="ChEBI" id="CHEBI:58452"/>
        <dbReference type="ChEBI" id="CHEBI:58538"/>
        <dbReference type="EC" id="2.6.1.52"/>
    </reaction>
</comment>
<reference evidence="18 19" key="1">
    <citation type="submission" date="2017-07" db="EMBL/GenBank/DDBJ databases">
        <authorList>
            <person name="Sun Z.S."/>
            <person name="Albrecht U."/>
            <person name="Echele G."/>
            <person name="Lee C.C."/>
        </authorList>
    </citation>
    <scope>NUCLEOTIDE SEQUENCE [LARGE SCALE GENOMIC DNA]</scope>
    <source>
        <strain evidence="18 19">P16-029</strain>
    </source>
</reference>
<dbReference type="PANTHER" id="PTHR21152:SF40">
    <property type="entry name" value="ALANINE--GLYOXYLATE AMINOTRANSFERASE"/>
    <property type="match status" value="1"/>
</dbReference>
<dbReference type="GO" id="GO:0008615">
    <property type="term" value="P:pyridoxine biosynthetic process"/>
    <property type="evidence" value="ECO:0007669"/>
    <property type="project" value="UniProtKB-KW"/>
</dbReference>
<evidence type="ECO:0000259" key="16">
    <source>
        <dbReference type="Pfam" id="PF00266"/>
    </source>
</evidence>
<dbReference type="Proteomes" id="UP000259211">
    <property type="component" value="Unassembled WGS sequence"/>
</dbReference>